<accession>A0A096PF54</accession>
<evidence type="ECO:0000256" key="1">
    <source>
        <dbReference type="ARBA" id="ARBA00005446"/>
    </source>
</evidence>
<dbReference type="AlphaFoldDB" id="A0A096PF54"/>
<dbReference type="GO" id="GO:0005694">
    <property type="term" value="C:chromosome"/>
    <property type="evidence" value="ECO:0007669"/>
    <property type="project" value="TreeGrafter"/>
</dbReference>
<name>A0A096PF54_9HYPO</name>
<dbReference type="InterPro" id="IPR027417">
    <property type="entry name" value="P-loop_NTPase"/>
</dbReference>
<dbReference type="Gene3D" id="3.40.50.300">
    <property type="entry name" value="P-loop containing nucleotide triphosphate hydrolases"/>
    <property type="match status" value="1"/>
</dbReference>
<dbReference type="EMBL" id="CBMG010000917">
    <property type="protein sequence ID" value="CEG03442.1"/>
    <property type="molecule type" value="Genomic_DNA"/>
</dbReference>
<evidence type="ECO:0000256" key="3">
    <source>
        <dbReference type="ARBA" id="ARBA00034808"/>
    </source>
</evidence>
<comment type="caution">
    <text evidence="6">The sequence shown here is derived from an EMBL/GenBank/DDBJ whole genome shotgun (WGS) entry which is preliminary data.</text>
</comment>
<feature type="compositionally biased region" description="Acidic residues" evidence="4">
    <location>
        <begin position="271"/>
        <end position="280"/>
    </location>
</feature>
<dbReference type="SUPFAM" id="SSF52540">
    <property type="entry name" value="P-loop containing nucleoside triphosphate hydrolases"/>
    <property type="match status" value="1"/>
</dbReference>
<comment type="catalytic activity">
    <reaction evidence="2">
        <text>Couples ATP hydrolysis with the unwinding of duplex DNA by translocating in the 3'-5' direction.</text>
        <dbReference type="EC" id="5.6.2.4"/>
    </reaction>
</comment>
<comment type="similarity">
    <text evidence="1">Belongs to the helicase family. RecQ subfamily.</text>
</comment>
<dbReference type="GO" id="GO:0000724">
    <property type="term" value="P:double-strand break repair via homologous recombination"/>
    <property type="evidence" value="ECO:0007669"/>
    <property type="project" value="TreeGrafter"/>
</dbReference>
<dbReference type="SMART" id="SM00490">
    <property type="entry name" value="HELICc"/>
    <property type="match status" value="1"/>
</dbReference>
<dbReference type="GO" id="GO:0005737">
    <property type="term" value="C:cytoplasm"/>
    <property type="evidence" value="ECO:0007669"/>
    <property type="project" value="TreeGrafter"/>
</dbReference>
<reference evidence="6" key="1">
    <citation type="submission" date="2013-05" db="EMBL/GenBank/DDBJ databases">
        <title>Draft genome sequences of six wheat associated Fusarium spp. isolates.</title>
        <authorList>
            <person name="Moolhuijzen P.M."/>
            <person name="Manners J.M."/>
            <person name="Wilcox S."/>
            <person name="Bellgard M.I."/>
            <person name="Gardiner D.M."/>
        </authorList>
    </citation>
    <scope>NUCLEOTIDE SEQUENCE</scope>
    <source>
        <strain evidence="6">CS5907</strain>
        <strain evidence="6">CS5907</strain>
    </source>
</reference>
<dbReference type="PROSITE" id="PS51194">
    <property type="entry name" value="HELICASE_CTER"/>
    <property type="match status" value="1"/>
</dbReference>
<protein>
    <recommendedName>
        <fullName evidence="3">DNA 3'-5' helicase</fullName>
        <ecNumber evidence="3">5.6.2.4</ecNumber>
    </recommendedName>
</protein>
<dbReference type="EC" id="5.6.2.4" evidence="3"/>
<dbReference type="PANTHER" id="PTHR13710:SF154">
    <property type="entry name" value="RECQ HELICASE, PUTATIVE (AFU_ORTHOLOGUE AFUA_6G14720)-RELATED"/>
    <property type="match status" value="1"/>
</dbReference>
<evidence type="ECO:0000313" key="6">
    <source>
        <dbReference type="EMBL" id="CEG03442.1"/>
    </source>
</evidence>
<evidence type="ECO:0000256" key="4">
    <source>
        <dbReference type="SAM" id="MobiDB-lite"/>
    </source>
</evidence>
<dbReference type="PANTHER" id="PTHR13710">
    <property type="entry name" value="DNA HELICASE RECQ FAMILY MEMBER"/>
    <property type="match status" value="1"/>
</dbReference>
<organism evidence="6">
    <name type="scientific">Fusarium acuminatum CS5907</name>
    <dbReference type="NCBI Taxonomy" id="1318461"/>
    <lineage>
        <taxon>Eukaryota</taxon>
        <taxon>Fungi</taxon>
        <taxon>Dikarya</taxon>
        <taxon>Ascomycota</taxon>
        <taxon>Pezizomycotina</taxon>
        <taxon>Sordariomycetes</taxon>
        <taxon>Hypocreomycetidae</taxon>
        <taxon>Hypocreales</taxon>
        <taxon>Nectriaceae</taxon>
        <taxon>Fusarium</taxon>
        <taxon>Fusarium tricinctum species complex</taxon>
    </lineage>
</organism>
<evidence type="ECO:0000256" key="2">
    <source>
        <dbReference type="ARBA" id="ARBA00034617"/>
    </source>
</evidence>
<feature type="domain" description="Helicase C-terminal" evidence="5">
    <location>
        <begin position="88"/>
        <end position="243"/>
    </location>
</feature>
<dbReference type="Pfam" id="PF00271">
    <property type="entry name" value="Helicase_C"/>
    <property type="match status" value="1"/>
</dbReference>
<gene>
    <name evidence="6" type="ORF">BN851_0050560</name>
</gene>
<dbReference type="InterPro" id="IPR001650">
    <property type="entry name" value="Helicase_C-like"/>
</dbReference>
<evidence type="ECO:0000259" key="5">
    <source>
        <dbReference type="PROSITE" id="PS51194"/>
    </source>
</evidence>
<feature type="region of interest" description="Disordered" evidence="4">
    <location>
        <begin position="265"/>
        <end position="291"/>
    </location>
</feature>
<proteinExistence type="inferred from homology"/>
<dbReference type="GO" id="GO:0009378">
    <property type="term" value="F:four-way junction helicase activity"/>
    <property type="evidence" value="ECO:0007669"/>
    <property type="project" value="TreeGrafter"/>
</dbReference>
<dbReference type="GO" id="GO:0043138">
    <property type="term" value="F:3'-5' DNA helicase activity"/>
    <property type="evidence" value="ECO:0007669"/>
    <property type="project" value="UniProtKB-EC"/>
</dbReference>
<sequence>MEGSLTFRPKLRELGTLALVGLQMVYLTATLPPADEASFFSLVNARREDVVMIRDKTTRRNVAYSVRSVTATTAEEAIAAVVEQARVTIDQKLDEHPWPAKIIVYCQRVEATEDLAGKLGCDAYHREIDTRDGKAERLKFWMSGTKREQYGDGRVIVATNALGLGIDVPDIRAVVHVEMPYRMADYAQQSGRAGRDGQRSEAIVIRLDAQGSSKRPRPLVAEHAATDSYIRGDVCRRVILDSVMDGRNDREGCEDGEEVCDVCQQQAGEESREDDDDDDGGGLGEDREEYDMRQRELQVEDARYQATTLAAEEHQQFQDYRRKLVQQALQGCVFCSTANKDGDRAHSGLRCQEASAIGGLVAEAHQLAVINPDPDPKAK</sequence>